<name>T0GS04_9LEPT</name>
<organism evidence="2 3">
    <name type="scientific">Leptospira noguchii serovar Panama str. CZ214</name>
    <dbReference type="NCBI Taxonomy" id="1001595"/>
    <lineage>
        <taxon>Bacteria</taxon>
        <taxon>Pseudomonadati</taxon>
        <taxon>Spirochaetota</taxon>
        <taxon>Spirochaetia</taxon>
        <taxon>Leptospirales</taxon>
        <taxon>Leptospiraceae</taxon>
        <taxon>Leptospira</taxon>
    </lineage>
</organism>
<keyword evidence="1" id="KW-1133">Transmembrane helix</keyword>
<dbReference type="AlphaFoldDB" id="T0GS04"/>
<keyword evidence="1" id="KW-0472">Membrane</keyword>
<feature type="transmembrane region" description="Helical" evidence="1">
    <location>
        <begin position="12"/>
        <end position="32"/>
    </location>
</feature>
<reference evidence="2 3" key="1">
    <citation type="submission" date="2013-05" db="EMBL/GenBank/DDBJ databases">
        <authorList>
            <person name="Harkins D.M."/>
            <person name="Durkin A.S."/>
            <person name="Brinkac L.M."/>
            <person name="Haft D.H."/>
            <person name="Selengut J.D."/>
            <person name="Sanka R."/>
            <person name="DePew J."/>
            <person name="Purushe J."/>
            <person name="Hartskeerl R.A."/>
            <person name="Ahmed A."/>
            <person name="van der Linden H."/>
            <person name="Goris M.G.A."/>
            <person name="Vinetz J.M."/>
            <person name="Sutton G.G."/>
            <person name="Nierman W.C."/>
            <person name="Fouts D.E."/>
        </authorList>
    </citation>
    <scope>NUCLEOTIDE SEQUENCE [LARGE SCALE GENOMIC DNA]</scope>
    <source>
        <strain evidence="2 3">CZ214</strain>
    </source>
</reference>
<dbReference type="Proteomes" id="UP000015442">
    <property type="component" value="Unassembled WGS sequence"/>
</dbReference>
<keyword evidence="1" id="KW-0812">Transmembrane</keyword>
<evidence type="ECO:0000313" key="2">
    <source>
        <dbReference type="EMBL" id="EQA71682.1"/>
    </source>
</evidence>
<comment type="caution">
    <text evidence="2">The sequence shown here is derived from an EMBL/GenBank/DDBJ whole genome shotgun (WGS) entry which is preliminary data.</text>
</comment>
<dbReference type="EMBL" id="AKWY02000020">
    <property type="protein sequence ID" value="EQA71682.1"/>
    <property type="molecule type" value="Genomic_DNA"/>
</dbReference>
<sequence length="59" mass="7293">MFSKDRFFIRIFFKKIVVVNLKTILMFSGKLFKVKKIWKYDPTNSDLIRYFNLKLLDHF</sequence>
<proteinExistence type="predicted"/>
<accession>T0GS04</accession>
<evidence type="ECO:0000313" key="3">
    <source>
        <dbReference type="Proteomes" id="UP000015442"/>
    </source>
</evidence>
<protein>
    <submittedName>
        <fullName evidence="2">Uncharacterized protein</fullName>
    </submittedName>
</protein>
<gene>
    <name evidence="2" type="ORF">LEP1GSC059_0895</name>
</gene>
<evidence type="ECO:0000256" key="1">
    <source>
        <dbReference type="SAM" id="Phobius"/>
    </source>
</evidence>